<dbReference type="InterPro" id="IPR003035">
    <property type="entry name" value="RWP-RK_dom"/>
</dbReference>
<dbReference type="Pfam" id="PF02042">
    <property type="entry name" value="RWP-RK"/>
    <property type="match status" value="1"/>
</dbReference>
<dbReference type="EMBL" id="JAKOGI010000021">
    <property type="protein sequence ID" value="KAJ8449508.1"/>
    <property type="molecule type" value="Genomic_DNA"/>
</dbReference>
<organism evidence="7 8">
    <name type="scientific">Carnegiea gigantea</name>
    <dbReference type="NCBI Taxonomy" id="171969"/>
    <lineage>
        <taxon>Eukaryota</taxon>
        <taxon>Viridiplantae</taxon>
        <taxon>Streptophyta</taxon>
        <taxon>Embryophyta</taxon>
        <taxon>Tracheophyta</taxon>
        <taxon>Spermatophyta</taxon>
        <taxon>Magnoliopsida</taxon>
        <taxon>eudicotyledons</taxon>
        <taxon>Gunneridae</taxon>
        <taxon>Pentapetalae</taxon>
        <taxon>Caryophyllales</taxon>
        <taxon>Cactineae</taxon>
        <taxon>Cactaceae</taxon>
        <taxon>Cactoideae</taxon>
        <taxon>Echinocereeae</taxon>
        <taxon>Carnegiea</taxon>
    </lineage>
</organism>
<dbReference type="GO" id="GO:0003677">
    <property type="term" value="F:DNA binding"/>
    <property type="evidence" value="ECO:0007669"/>
    <property type="project" value="UniProtKB-KW"/>
</dbReference>
<feature type="region of interest" description="Disordered" evidence="5">
    <location>
        <begin position="1"/>
        <end position="36"/>
    </location>
</feature>
<name>A0A9Q1KV99_9CARY</name>
<dbReference type="PANTHER" id="PTHR48460">
    <property type="entry name" value="RWP-RK DOMAIN-CONTAINING PROTEIN"/>
    <property type="match status" value="1"/>
</dbReference>
<keyword evidence="8" id="KW-1185">Reference proteome</keyword>
<evidence type="ECO:0000313" key="8">
    <source>
        <dbReference type="Proteomes" id="UP001153076"/>
    </source>
</evidence>
<keyword evidence="3" id="KW-0804">Transcription</keyword>
<sequence>MSNQQRTASRQRRHAEFRLACTGDRNMSSVQNQKSNTDLSLSFEDVSKLFSLPLAEAADILGISTSAMKKLCNENGLERWPHRKYLAGKSIEEIKKEAAKEKSKSGGTTPADRQKNNVTAGSAVSSSPGSHVKDKTPKSAPEMSKSQSTAQQPGTKNIYALRPHHTLASGLAIETSTCLDEFKFGFPSNGLSRSTSKWWGNASVDQDKVPKDDVKPSPEVKLASEAQVVDTAVTVCPEKGDDVMGVSGFDIQDKVSLSIIRKRAVDEGCKALKHGVLKKYRADKLGEEEKILFRRLFQTS</sequence>
<evidence type="ECO:0000313" key="7">
    <source>
        <dbReference type="EMBL" id="KAJ8449508.1"/>
    </source>
</evidence>
<feature type="compositionally biased region" description="Polar residues" evidence="5">
    <location>
        <begin position="144"/>
        <end position="154"/>
    </location>
</feature>
<dbReference type="AlphaFoldDB" id="A0A9Q1KV99"/>
<feature type="compositionally biased region" description="Polar residues" evidence="5">
    <location>
        <begin position="25"/>
        <end position="36"/>
    </location>
</feature>
<dbReference type="Proteomes" id="UP001153076">
    <property type="component" value="Unassembled WGS sequence"/>
</dbReference>
<evidence type="ECO:0000256" key="3">
    <source>
        <dbReference type="ARBA" id="ARBA00023163"/>
    </source>
</evidence>
<comment type="caution">
    <text evidence="7">The sequence shown here is derived from an EMBL/GenBank/DDBJ whole genome shotgun (WGS) entry which is preliminary data.</text>
</comment>
<accession>A0A9Q1KV99</accession>
<keyword evidence="2" id="KW-0238">DNA-binding</keyword>
<evidence type="ECO:0000256" key="2">
    <source>
        <dbReference type="ARBA" id="ARBA00023125"/>
    </source>
</evidence>
<gene>
    <name evidence="7" type="ORF">Cgig2_002305</name>
</gene>
<evidence type="ECO:0000256" key="1">
    <source>
        <dbReference type="ARBA" id="ARBA00023015"/>
    </source>
</evidence>
<protein>
    <recommendedName>
        <fullName evidence="6">RWP-RK domain-containing protein</fullName>
    </recommendedName>
</protein>
<keyword evidence="1" id="KW-0805">Transcription regulation</keyword>
<feature type="domain" description="RWP-RK" evidence="6">
    <location>
        <begin position="24"/>
        <end position="108"/>
    </location>
</feature>
<proteinExistence type="predicted"/>
<dbReference type="OrthoDB" id="6270329at2759"/>
<evidence type="ECO:0000259" key="6">
    <source>
        <dbReference type="PROSITE" id="PS51519"/>
    </source>
</evidence>
<evidence type="ECO:0000256" key="5">
    <source>
        <dbReference type="SAM" id="MobiDB-lite"/>
    </source>
</evidence>
<evidence type="ECO:0000256" key="4">
    <source>
        <dbReference type="ARBA" id="ARBA00023242"/>
    </source>
</evidence>
<feature type="compositionally biased region" description="Polar residues" evidence="5">
    <location>
        <begin position="116"/>
        <end position="129"/>
    </location>
</feature>
<keyword evidence="4" id="KW-0539">Nucleus</keyword>
<feature type="region of interest" description="Disordered" evidence="5">
    <location>
        <begin position="97"/>
        <end position="154"/>
    </location>
</feature>
<dbReference type="PROSITE" id="PS51519">
    <property type="entry name" value="RWP_RK"/>
    <property type="match status" value="1"/>
</dbReference>
<dbReference type="PANTHER" id="PTHR48460:SF1">
    <property type="entry name" value="RWP-RK DOMAIN-CONTAINING PROTEIN"/>
    <property type="match status" value="1"/>
</dbReference>
<reference evidence="7" key="1">
    <citation type="submission" date="2022-04" db="EMBL/GenBank/DDBJ databases">
        <title>Carnegiea gigantea Genome sequencing and assembly v2.</title>
        <authorList>
            <person name="Copetti D."/>
            <person name="Sanderson M.J."/>
            <person name="Burquez A."/>
            <person name="Wojciechowski M.F."/>
        </authorList>
    </citation>
    <scope>NUCLEOTIDE SEQUENCE</scope>
    <source>
        <strain evidence="7">SGP5-SGP5p</strain>
        <tissue evidence="7">Aerial part</tissue>
    </source>
</reference>